<sequence length="300" mass="34709">MGDFNNRRIKVGNALHKMRKNKKLSLSDFSDIGLSPSFLSRVENGESGISLDRLYILLNKLDVSFTEFTNETDLNTYLEFTTAYHTIKSASYSQNLPELITLLHMYQNLHHETRGSSYEHLALITEAQINNFTSTNLSKYKIKKLSDHLFNIDIWYQYDLMLLAGTIRQLPLQTASVFVDDLFKKLDRQTTESMHTELIFQIISQLILMFIDYSDFSSAHRTIEHLGMVIKSSHQVHYSTKTKLLFYKGILQIISGHKNGIHQCQKAIEIINLLDDNQSIGLYYQKYLNNFSSCSHKHIP</sequence>
<organism evidence="2 3">
    <name type="scientific">Weissella paramesenteroides ATCC 33313</name>
    <dbReference type="NCBI Taxonomy" id="585506"/>
    <lineage>
        <taxon>Bacteria</taxon>
        <taxon>Bacillati</taxon>
        <taxon>Bacillota</taxon>
        <taxon>Bacilli</taxon>
        <taxon>Lactobacillales</taxon>
        <taxon>Lactobacillaceae</taxon>
        <taxon>Weissella</taxon>
    </lineage>
</organism>
<dbReference type="Proteomes" id="UP000004528">
    <property type="component" value="Unassembled WGS sequence"/>
</dbReference>
<evidence type="ECO:0000313" key="3">
    <source>
        <dbReference type="Proteomes" id="UP000004528"/>
    </source>
</evidence>
<protein>
    <submittedName>
        <fullName evidence="2">DNA-binding helix-turn-helix protein</fullName>
    </submittedName>
</protein>
<dbReference type="PROSITE" id="PS50943">
    <property type="entry name" value="HTH_CROC1"/>
    <property type="match status" value="1"/>
</dbReference>
<dbReference type="InterPro" id="IPR010057">
    <property type="entry name" value="Transcription_activator_Rgg_C"/>
</dbReference>
<evidence type="ECO:0000259" key="1">
    <source>
        <dbReference type="PROSITE" id="PS50943"/>
    </source>
</evidence>
<dbReference type="InterPro" id="IPR001387">
    <property type="entry name" value="Cro/C1-type_HTH"/>
</dbReference>
<dbReference type="CDD" id="cd00093">
    <property type="entry name" value="HTH_XRE"/>
    <property type="match status" value="1"/>
</dbReference>
<dbReference type="PANTHER" id="PTHR37038">
    <property type="entry name" value="TRANSCRIPTIONAL REGULATOR-RELATED"/>
    <property type="match status" value="1"/>
</dbReference>
<comment type="caution">
    <text evidence="2">The sequence shown here is derived from an EMBL/GenBank/DDBJ whole genome shotgun (WGS) entry which is preliminary data.</text>
</comment>
<dbReference type="InterPro" id="IPR053163">
    <property type="entry name" value="HTH-type_regulator_Rgg"/>
</dbReference>
<gene>
    <name evidence="2" type="ORF">HMPREF0877_1444</name>
</gene>
<keyword evidence="2" id="KW-0238">DNA-binding</keyword>
<dbReference type="SUPFAM" id="SSF47413">
    <property type="entry name" value="lambda repressor-like DNA-binding domains"/>
    <property type="match status" value="1"/>
</dbReference>
<accession>C5RBU8</accession>
<dbReference type="OrthoDB" id="5769614at2"/>
<dbReference type="NCBIfam" id="TIGR01716">
    <property type="entry name" value="RGG_Cterm"/>
    <property type="match status" value="1"/>
</dbReference>
<dbReference type="SMART" id="SM00530">
    <property type="entry name" value="HTH_XRE"/>
    <property type="match status" value="1"/>
</dbReference>
<dbReference type="EMBL" id="ACKU01000026">
    <property type="protein sequence ID" value="EER74343.1"/>
    <property type="molecule type" value="Genomic_DNA"/>
</dbReference>
<dbReference type="Gene3D" id="1.10.260.40">
    <property type="entry name" value="lambda repressor-like DNA-binding domains"/>
    <property type="match status" value="1"/>
</dbReference>
<dbReference type="Pfam" id="PF01381">
    <property type="entry name" value="HTH_3"/>
    <property type="match status" value="1"/>
</dbReference>
<dbReference type="Pfam" id="PF21259">
    <property type="entry name" value="Rgg_C"/>
    <property type="match status" value="1"/>
</dbReference>
<dbReference type="RefSeq" id="WP_002827218.1">
    <property type="nucleotide sequence ID" value="NZ_GG697128.1"/>
</dbReference>
<proteinExistence type="predicted"/>
<dbReference type="InterPro" id="IPR010982">
    <property type="entry name" value="Lambda_DNA-bd_dom_sf"/>
</dbReference>
<dbReference type="eggNOG" id="COG1396">
    <property type="taxonomic scope" value="Bacteria"/>
</dbReference>
<dbReference type="HOGENOM" id="CLU_072045_1_1_9"/>
<reference evidence="2 3" key="1">
    <citation type="submission" date="2009-04" db="EMBL/GenBank/DDBJ databases">
        <authorList>
            <person name="Qin X."/>
            <person name="Bachman B."/>
            <person name="Battles P."/>
            <person name="Bell A."/>
            <person name="Bess C."/>
            <person name="Bickham C."/>
            <person name="Chaboub L."/>
            <person name="Chen D."/>
            <person name="Coyle M."/>
            <person name="Deiros D.R."/>
            <person name="Dinh H."/>
            <person name="Forbes L."/>
            <person name="Fowler G."/>
            <person name="Francisco L."/>
            <person name="Fu Q."/>
            <person name="Gubbala S."/>
            <person name="Hale W."/>
            <person name="Han Y."/>
            <person name="Hemphill L."/>
            <person name="Highlander S.K."/>
            <person name="Hirani K."/>
            <person name="Hogues M."/>
            <person name="Jackson L."/>
            <person name="Jakkamsetti A."/>
            <person name="Javaid M."/>
            <person name="Jiang H."/>
            <person name="Korchina V."/>
            <person name="Kovar C."/>
            <person name="Lara F."/>
            <person name="Lee S."/>
            <person name="Mata R."/>
            <person name="Mathew T."/>
            <person name="Moen C."/>
            <person name="Morales K."/>
            <person name="Munidasa M."/>
            <person name="Nazareth L."/>
            <person name="Ngo R."/>
            <person name="Nguyen L."/>
            <person name="Okwuonu G."/>
            <person name="Ongeri F."/>
            <person name="Patil S."/>
            <person name="Petrosino J."/>
            <person name="Pham C."/>
            <person name="Pham P."/>
            <person name="Pu L.-L."/>
            <person name="Puazo M."/>
            <person name="Raj R."/>
            <person name="Reid J."/>
            <person name="Rouhana J."/>
            <person name="Saada N."/>
            <person name="Shang Y."/>
            <person name="Simmons D."/>
            <person name="Thornton R."/>
            <person name="Warren J."/>
            <person name="Weissenberger G."/>
            <person name="Zhang J."/>
            <person name="Zhang L."/>
            <person name="Zhou C."/>
            <person name="Zhu D."/>
            <person name="Muzny D."/>
            <person name="Worley K."/>
            <person name="Gibbs R."/>
        </authorList>
    </citation>
    <scope>NUCLEOTIDE SEQUENCE [LARGE SCALE GENOMIC DNA]</scope>
    <source>
        <strain evidence="2 3">ATCC 33313</strain>
    </source>
</reference>
<dbReference type="PANTHER" id="PTHR37038:SF12">
    <property type="entry name" value="TRANSCRIPTIONAL REGULATOR"/>
    <property type="match status" value="1"/>
</dbReference>
<dbReference type="GO" id="GO:0003677">
    <property type="term" value="F:DNA binding"/>
    <property type="evidence" value="ECO:0007669"/>
    <property type="project" value="UniProtKB-KW"/>
</dbReference>
<dbReference type="STRING" id="585506.HMPREF0877_1444"/>
<feature type="domain" description="HTH cro/C1-type" evidence="1">
    <location>
        <begin position="15"/>
        <end position="68"/>
    </location>
</feature>
<keyword evidence="3" id="KW-1185">Reference proteome</keyword>
<evidence type="ECO:0000313" key="2">
    <source>
        <dbReference type="EMBL" id="EER74343.1"/>
    </source>
</evidence>
<dbReference type="AlphaFoldDB" id="C5RBU8"/>
<name>C5RBU8_WEIPA</name>